<dbReference type="SUPFAM" id="SSF53850">
    <property type="entry name" value="Periplasmic binding protein-like II"/>
    <property type="match status" value="1"/>
</dbReference>
<sequence>MSIKLQQLKHFVLVVEEGGFRAASHRANRSQAALSTSIKELEKILGQSLFEAGNKSTLTPFGTICLPKIIQFLNVYNALNNDLRAAAAGQQGRVRIASVPSVAAKLIPSVLGAFSEKYPSVEVSLIDDNAAGVEARLLSGEVDLALGNCSELEEDAIDFTSLISDPIGVVCLRDNPIAQQPEGIEWKTLLQLPFIRNGTCKLLDPTPARTLSEQALYSVENITSLFSVLELGIGVTTLPKLAFPTNETRLVWIPLIDPPLKRQIGIFRLKDRTISPQAQAFHDLCIEYLNYGNGTDGDEYFSQI</sequence>
<dbReference type="RefSeq" id="WP_303501277.1">
    <property type="nucleotide sequence ID" value="NZ_JAUOPU010000033.1"/>
</dbReference>
<evidence type="ECO:0000256" key="3">
    <source>
        <dbReference type="ARBA" id="ARBA00023125"/>
    </source>
</evidence>
<evidence type="ECO:0000313" key="6">
    <source>
        <dbReference type="EMBL" id="MDO6544901.1"/>
    </source>
</evidence>
<dbReference type="SUPFAM" id="SSF46785">
    <property type="entry name" value="Winged helix' DNA-binding domain"/>
    <property type="match status" value="1"/>
</dbReference>
<dbReference type="InterPro" id="IPR036388">
    <property type="entry name" value="WH-like_DNA-bd_sf"/>
</dbReference>
<dbReference type="PANTHER" id="PTHR30419:SF30">
    <property type="entry name" value="LYSR FAMILY TRANSCRIPTIONAL REGULATOR"/>
    <property type="match status" value="1"/>
</dbReference>
<dbReference type="CDD" id="cd08440">
    <property type="entry name" value="PBP2_LTTR_like_4"/>
    <property type="match status" value="1"/>
</dbReference>
<evidence type="ECO:0000256" key="4">
    <source>
        <dbReference type="ARBA" id="ARBA00023163"/>
    </source>
</evidence>
<comment type="similarity">
    <text evidence="1">Belongs to the LysR transcriptional regulatory family.</text>
</comment>
<evidence type="ECO:0000256" key="2">
    <source>
        <dbReference type="ARBA" id="ARBA00023015"/>
    </source>
</evidence>
<feature type="domain" description="HTH lysR-type" evidence="5">
    <location>
        <begin position="3"/>
        <end position="59"/>
    </location>
</feature>
<proteinExistence type="inferred from homology"/>
<keyword evidence="4" id="KW-0804">Transcription</keyword>
<dbReference type="Pfam" id="PF03466">
    <property type="entry name" value="LysR_substrate"/>
    <property type="match status" value="1"/>
</dbReference>
<dbReference type="Gene3D" id="1.10.10.10">
    <property type="entry name" value="Winged helix-like DNA-binding domain superfamily/Winged helix DNA-binding domain"/>
    <property type="match status" value="1"/>
</dbReference>
<dbReference type="PROSITE" id="PS50931">
    <property type="entry name" value="HTH_LYSR"/>
    <property type="match status" value="1"/>
</dbReference>
<comment type="caution">
    <text evidence="6">The sequence shown here is derived from an EMBL/GenBank/DDBJ whole genome shotgun (WGS) entry which is preliminary data.</text>
</comment>
<keyword evidence="2" id="KW-0805">Transcription regulation</keyword>
<dbReference type="InterPro" id="IPR000847">
    <property type="entry name" value="LysR_HTH_N"/>
</dbReference>
<evidence type="ECO:0000313" key="7">
    <source>
        <dbReference type="Proteomes" id="UP001170624"/>
    </source>
</evidence>
<dbReference type="EMBL" id="JAUOPU010000033">
    <property type="protein sequence ID" value="MDO6544901.1"/>
    <property type="molecule type" value="Genomic_DNA"/>
</dbReference>
<protein>
    <submittedName>
        <fullName evidence="6">LysR substrate-binding domain-containing protein</fullName>
    </submittedName>
</protein>
<dbReference type="InterPro" id="IPR036390">
    <property type="entry name" value="WH_DNA-bd_sf"/>
</dbReference>
<dbReference type="GO" id="GO:0003700">
    <property type="term" value="F:DNA-binding transcription factor activity"/>
    <property type="evidence" value="ECO:0007669"/>
    <property type="project" value="InterPro"/>
</dbReference>
<dbReference type="GO" id="GO:0003677">
    <property type="term" value="F:DNA binding"/>
    <property type="evidence" value="ECO:0007669"/>
    <property type="project" value="UniProtKB-KW"/>
</dbReference>
<dbReference type="AlphaFoldDB" id="A0AAW7YAZ7"/>
<dbReference type="Pfam" id="PF00126">
    <property type="entry name" value="HTH_1"/>
    <property type="match status" value="1"/>
</dbReference>
<name>A0AAW7YAZ7_9GAMM</name>
<dbReference type="Proteomes" id="UP001170624">
    <property type="component" value="Unassembled WGS sequence"/>
</dbReference>
<keyword evidence="3" id="KW-0238">DNA-binding</keyword>
<dbReference type="InterPro" id="IPR050950">
    <property type="entry name" value="HTH-type_LysR_regulators"/>
</dbReference>
<reference evidence="6" key="1">
    <citation type="submission" date="2023-07" db="EMBL/GenBank/DDBJ databases">
        <title>Genome content predicts the carbon catabolic preferences of heterotrophic bacteria.</title>
        <authorList>
            <person name="Gralka M."/>
        </authorList>
    </citation>
    <scope>NUCLEOTIDE SEQUENCE</scope>
    <source>
        <strain evidence="6">G2M05</strain>
    </source>
</reference>
<evidence type="ECO:0000259" key="5">
    <source>
        <dbReference type="PROSITE" id="PS50931"/>
    </source>
</evidence>
<gene>
    <name evidence="6" type="ORF">Q4568_20400</name>
</gene>
<dbReference type="Gene3D" id="3.40.190.10">
    <property type="entry name" value="Periplasmic binding protein-like II"/>
    <property type="match status" value="2"/>
</dbReference>
<dbReference type="GO" id="GO:0005829">
    <property type="term" value="C:cytosol"/>
    <property type="evidence" value="ECO:0007669"/>
    <property type="project" value="TreeGrafter"/>
</dbReference>
<evidence type="ECO:0000256" key="1">
    <source>
        <dbReference type="ARBA" id="ARBA00009437"/>
    </source>
</evidence>
<accession>A0AAW7YAZ7</accession>
<dbReference type="InterPro" id="IPR005119">
    <property type="entry name" value="LysR_subst-bd"/>
</dbReference>
<dbReference type="PANTHER" id="PTHR30419">
    <property type="entry name" value="HTH-TYPE TRANSCRIPTIONAL REGULATOR YBHD"/>
    <property type="match status" value="1"/>
</dbReference>
<organism evidence="6 7">
    <name type="scientific">Photobacterium sanguinicancri</name>
    <dbReference type="NCBI Taxonomy" id="875932"/>
    <lineage>
        <taxon>Bacteria</taxon>
        <taxon>Pseudomonadati</taxon>
        <taxon>Pseudomonadota</taxon>
        <taxon>Gammaproteobacteria</taxon>
        <taxon>Vibrionales</taxon>
        <taxon>Vibrionaceae</taxon>
        <taxon>Photobacterium</taxon>
    </lineage>
</organism>